<proteinExistence type="predicted"/>
<evidence type="ECO:0000313" key="3">
    <source>
        <dbReference type="Proteomes" id="UP000178815"/>
    </source>
</evidence>
<name>A0A1F6CGM1_9BACT</name>
<dbReference type="Proteomes" id="UP000178815">
    <property type="component" value="Unassembled WGS sequence"/>
</dbReference>
<evidence type="ECO:0008006" key="4">
    <source>
        <dbReference type="Google" id="ProtNLM"/>
    </source>
</evidence>
<feature type="transmembrane region" description="Helical" evidence="1">
    <location>
        <begin position="47"/>
        <end position="65"/>
    </location>
</feature>
<evidence type="ECO:0000256" key="1">
    <source>
        <dbReference type="SAM" id="Phobius"/>
    </source>
</evidence>
<reference evidence="2 3" key="1">
    <citation type="journal article" date="2016" name="Nat. Commun.">
        <title>Thousands of microbial genomes shed light on interconnected biogeochemical processes in an aquifer system.</title>
        <authorList>
            <person name="Anantharaman K."/>
            <person name="Brown C.T."/>
            <person name="Hug L.A."/>
            <person name="Sharon I."/>
            <person name="Castelle C.J."/>
            <person name="Probst A.J."/>
            <person name="Thomas B.C."/>
            <person name="Singh A."/>
            <person name="Wilkins M.J."/>
            <person name="Karaoz U."/>
            <person name="Brodie E.L."/>
            <person name="Williams K.H."/>
            <person name="Hubbard S.S."/>
            <person name="Banfield J.F."/>
        </authorList>
    </citation>
    <scope>NUCLEOTIDE SEQUENCE [LARGE SCALE GENOMIC DNA]</scope>
</reference>
<sequence>MEYQVPQFIEVEDKIIGPLTLKQFIYIAGTVGLCVVFAFYLPLVFAIVLSVPVVALGGALAFYKINGKPFIELLEAGFNYYTGAKFFLWKHKELKAGEVSAAAAAAAAAEEAARQPLGTPKLTRGKLSELAWSLDVQQQPPVDDQQTT</sequence>
<comment type="caution">
    <text evidence="2">The sequence shown here is derived from an EMBL/GenBank/DDBJ whole genome shotgun (WGS) entry which is preliminary data.</text>
</comment>
<keyword evidence="1" id="KW-0812">Transmembrane</keyword>
<keyword evidence="1" id="KW-1133">Transmembrane helix</keyword>
<protein>
    <recommendedName>
        <fullName evidence="4">PrgI family protein</fullName>
    </recommendedName>
</protein>
<accession>A0A1F6CGM1</accession>
<dbReference type="STRING" id="1798481.A2678_03025"/>
<keyword evidence="1" id="KW-0472">Membrane</keyword>
<organism evidence="2 3">
    <name type="scientific">Candidatus Kaiserbacteria bacterium RIFCSPHIGHO2_01_FULL_53_31</name>
    <dbReference type="NCBI Taxonomy" id="1798481"/>
    <lineage>
        <taxon>Bacteria</taxon>
        <taxon>Candidatus Kaiseribacteriota</taxon>
    </lineage>
</organism>
<feature type="transmembrane region" description="Helical" evidence="1">
    <location>
        <begin position="24"/>
        <end position="41"/>
    </location>
</feature>
<dbReference type="Pfam" id="PF12666">
    <property type="entry name" value="PrgI"/>
    <property type="match status" value="1"/>
</dbReference>
<dbReference type="EMBL" id="MFKU01000014">
    <property type="protein sequence ID" value="OGG48383.1"/>
    <property type="molecule type" value="Genomic_DNA"/>
</dbReference>
<dbReference type="AlphaFoldDB" id="A0A1F6CGM1"/>
<gene>
    <name evidence="2" type="ORF">A2678_03025</name>
</gene>
<evidence type="ECO:0000313" key="2">
    <source>
        <dbReference type="EMBL" id="OGG48383.1"/>
    </source>
</evidence>
<dbReference type="InterPro" id="IPR024414">
    <property type="entry name" value="Uncharacterised_PrgI"/>
</dbReference>